<feature type="domain" description="HTH gntR-type" evidence="4">
    <location>
        <begin position="2"/>
        <end position="70"/>
    </location>
</feature>
<dbReference type="RefSeq" id="WP_073272243.1">
    <property type="nucleotide sequence ID" value="NZ_FQTU01000026.1"/>
</dbReference>
<dbReference type="PANTHER" id="PTHR43537">
    <property type="entry name" value="TRANSCRIPTIONAL REGULATOR, GNTR FAMILY"/>
    <property type="match status" value="1"/>
</dbReference>
<proteinExistence type="predicted"/>
<dbReference type="SMART" id="SM00345">
    <property type="entry name" value="HTH_GNTR"/>
    <property type="match status" value="1"/>
</dbReference>
<dbReference type="GO" id="GO:0003677">
    <property type="term" value="F:DNA binding"/>
    <property type="evidence" value="ECO:0007669"/>
    <property type="project" value="UniProtKB-KW"/>
</dbReference>
<name>A0A1M5A6L2_9FIRM</name>
<keyword evidence="3" id="KW-0804">Transcription</keyword>
<dbReference type="SUPFAM" id="SSF46785">
    <property type="entry name" value="Winged helix' DNA-binding domain"/>
    <property type="match status" value="1"/>
</dbReference>
<keyword evidence="2 5" id="KW-0238">DNA-binding</keyword>
<dbReference type="InterPro" id="IPR008920">
    <property type="entry name" value="TF_FadR/GntR_C"/>
</dbReference>
<keyword evidence="1" id="KW-0805">Transcription regulation</keyword>
<dbReference type="InterPro" id="IPR000524">
    <property type="entry name" value="Tscrpt_reg_HTH_GntR"/>
</dbReference>
<dbReference type="InterPro" id="IPR036388">
    <property type="entry name" value="WH-like_DNA-bd_sf"/>
</dbReference>
<evidence type="ECO:0000256" key="3">
    <source>
        <dbReference type="ARBA" id="ARBA00023163"/>
    </source>
</evidence>
<organism evidence="5 6">
    <name type="scientific">Alkalibacter saccharofermentans DSM 14828</name>
    <dbReference type="NCBI Taxonomy" id="1120975"/>
    <lineage>
        <taxon>Bacteria</taxon>
        <taxon>Bacillati</taxon>
        <taxon>Bacillota</taxon>
        <taxon>Clostridia</taxon>
        <taxon>Eubacteriales</taxon>
        <taxon>Eubacteriaceae</taxon>
        <taxon>Alkalibacter</taxon>
    </lineage>
</organism>
<evidence type="ECO:0000256" key="1">
    <source>
        <dbReference type="ARBA" id="ARBA00023015"/>
    </source>
</evidence>
<keyword evidence="6" id="KW-1185">Reference proteome</keyword>
<dbReference type="SMART" id="SM00895">
    <property type="entry name" value="FCD"/>
    <property type="match status" value="1"/>
</dbReference>
<evidence type="ECO:0000259" key="4">
    <source>
        <dbReference type="PROSITE" id="PS50949"/>
    </source>
</evidence>
<evidence type="ECO:0000313" key="6">
    <source>
        <dbReference type="Proteomes" id="UP000184251"/>
    </source>
</evidence>
<dbReference type="PROSITE" id="PS50949">
    <property type="entry name" value="HTH_GNTR"/>
    <property type="match status" value="1"/>
</dbReference>
<accession>A0A1M5A6L2</accession>
<dbReference type="AlphaFoldDB" id="A0A1M5A6L2"/>
<dbReference type="OrthoDB" id="1972820at2"/>
<dbReference type="InterPro" id="IPR036390">
    <property type="entry name" value="WH_DNA-bd_sf"/>
</dbReference>
<gene>
    <name evidence="5" type="ORF">SAMN02746064_02236</name>
</gene>
<reference evidence="5 6" key="1">
    <citation type="submission" date="2016-11" db="EMBL/GenBank/DDBJ databases">
        <authorList>
            <person name="Jaros S."/>
            <person name="Januszkiewicz K."/>
            <person name="Wedrychowicz H."/>
        </authorList>
    </citation>
    <scope>NUCLEOTIDE SEQUENCE [LARGE SCALE GENOMIC DNA]</scope>
    <source>
        <strain evidence="5 6">DSM 14828</strain>
    </source>
</reference>
<sequence length="237" mass="27427">MSSISDLIYEDIESQIINGELKPGDKLPSENELCEKWNTSRISVRQSLERLISLRVLYKAQGKGTFVSEPDPSIFLNPLISFLMFRDENIIDILQFRSIIEVGNVRLCAINRSVENLKNLKKYIRIMDENNIDKVPNRIFAEADLDFHMEIARGSNNPLNVKTNEMFRHVMRKHQINVNEKLGLSSSIKEHKNIYTAIEEKNPELAAHFMQSHISRTIEDIKKLNVDTYIDLENLAK</sequence>
<evidence type="ECO:0000313" key="5">
    <source>
        <dbReference type="EMBL" id="SHF25784.1"/>
    </source>
</evidence>
<protein>
    <submittedName>
        <fullName evidence="5">DNA-binding transcriptional regulator, FadR family</fullName>
    </submittedName>
</protein>
<dbReference type="Gene3D" id="1.10.10.10">
    <property type="entry name" value="Winged helix-like DNA-binding domain superfamily/Winged helix DNA-binding domain"/>
    <property type="match status" value="1"/>
</dbReference>
<evidence type="ECO:0000256" key="2">
    <source>
        <dbReference type="ARBA" id="ARBA00023125"/>
    </source>
</evidence>
<dbReference type="InterPro" id="IPR011711">
    <property type="entry name" value="GntR_C"/>
</dbReference>
<dbReference type="GO" id="GO:0003700">
    <property type="term" value="F:DNA-binding transcription factor activity"/>
    <property type="evidence" value="ECO:0007669"/>
    <property type="project" value="InterPro"/>
</dbReference>
<dbReference type="Gene3D" id="1.20.120.530">
    <property type="entry name" value="GntR ligand-binding domain-like"/>
    <property type="match status" value="1"/>
</dbReference>
<dbReference type="SUPFAM" id="SSF48008">
    <property type="entry name" value="GntR ligand-binding domain-like"/>
    <property type="match status" value="1"/>
</dbReference>
<dbReference type="STRING" id="1120975.SAMN02746064_02236"/>
<dbReference type="Pfam" id="PF07729">
    <property type="entry name" value="FCD"/>
    <property type="match status" value="1"/>
</dbReference>
<dbReference type="PANTHER" id="PTHR43537:SF5">
    <property type="entry name" value="UXU OPERON TRANSCRIPTIONAL REGULATOR"/>
    <property type="match status" value="1"/>
</dbReference>
<dbReference type="Proteomes" id="UP000184251">
    <property type="component" value="Unassembled WGS sequence"/>
</dbReference>
<dbReference type="CDD" id="cd07377">
    <property type="entry name" value="WHTH_GntR"/>
    <property type="match status" value="1"/>
</dbReference>
<dbReference type="Pfam" id="PF00392">
    <property type="entry name" value="GntR"/>
    <property type="match status" value="1"/>
</dbReference>
<dbReference type="EMBL" id="FQTU01000026">
    <property type="protein sequence ID" value="SHF25784.1"/>
    <property type="molecule type" value="Genomic_DNA"/>
</dbReference>